<accession>A0A0G4P450</accession>
<evidence type="ECO:0000256" key="6">
    <source>
        <dbReference type="ARBA" id="ARBA00023163"/>
    </source>
</evidence>
<feature type="compositionally biased region" description="Basic and acidic residues" evidence="9">
    <location>
        <begin position="166"/>
        <end position="176"/>
    </location>
</feature>
<comment type="subcellular location">
    <subcellularLocation>
        <location evidence="1">Nucleus</location>
    </subcellularLocation>
</comment>
<feature type="domain" description="C2H2-type" evidence="10">
    <location>
        <begin position="40"/>
        <end position="73"/>
    </location>
</feature>
<evidence type="ECO:0000256" key="9">
    <source>
        <dbReference type="SAM" id="MobiDB-lite"/>
    </source>
</evidence>
<evidence type="ECO:0000256" key="3">
    <source>
        <dbReference type="ARBA" id="ARBA00022771"/>
    </source>
</evidence>
<evidence type="ECO:0000313" key="11">
    <source>
        <dbReference type="EMBL" id="CRL21052.1"/>
    </source>
</evidence>
<dbReference type="PANTHER" id="PTHR46179:SF13">
    <property type="entry name" value="C2H2-TYPE DOMAIN-CONTAINING PROTEIN"/>
    <property type="match status" value="1"/>
</dbReference>
<reference evidence="11 12" key="1">
    <citation type="journal article" date="2014" name="Nat. Commun.">
        <title>Multiple recent horizontal transfers of a large genomic region in cheese making fungi.</title>
        <authorList>
            <person name="Cheeseman K."/>
            <person name="Ropars J."/>
            <person name="Renault P."/>
            <person name="Dupont J."/>
            <person name="Gouzy J."/>
            <person name="Branca A."/>
            <person name="Abraham A.L."/>
            <person name="Ceppi M."/>
            <person name="Conseiller E."/>
            <person name="Debuchy R."/>
            <person name="Malagnac F."/>
            <person name="Goarin A."/>
            <person name="Silar P."/>
            <person name="Lacoste S."/>
            <person name="Sallet E."/>
            <person name="Bensimon A."/>
            <person name="Giraud T."/>
            <person name="Brygoo Y."/>
        </authorList>
    </citation>
    <scope>NUCLEOTIDE SEQUENCE [LARGE SCALE GENOMIC DNA]</scope>
    <source>
        <strain evidence="12">FM 013</strain>
    </source>
</reference>
<dbReference type="AlphaFoldDB" id="A0A0G4P450"/>
<keyword evidence="4" id="KW-0862">Zinc</keyword>
<dbReference type="Proteomes" id="UP000053732">
    <property type="component" value="Unassembled WGS sequence"/>
</dbReference>
<proteinExistence type="predicted"/>
<evidence type="ECO:0000256" key="8">
    <source>
        <dbReference type="PROSITE-ProRule" id="PRU00042"/>
    </source>
</evidence>
<keyword evidence="2" id="KW-0479">Metal-binding</keyword>
<feature type="domain" description="C2H2-type" evidence="10">
    <location>
        <begin position="6"/>
        <end position="39"/>
    </location>
</feature>
<evidence type="ECO:0000256" key="5">
    <source>
        <dbReference type="ARBA" id="ARBA00023015"/>
    </source>
</evidence>
<evidence type="ECO:0000256" key="1">
    <source>
        <dbReference type="ARBA" id="ARBA00004123"/>
    </source>
</evidence>
<dbReference type="PANTHER" id="PTHR46179">
    <property type="entry name" value="ZINC FINGER PROTEIN"/>
    <property type="match status" value="1"/>
</dbReference>
<dbReference type="GO" id="GO:0006357">
    <property type="term" value="P:regulation of transcription by RNA polymerase II"/>
    <property type="evidence" value="ECO:0007669"/>
    <property type="project" value="TreeGrafter"/>
</dbReference>
<protein>
    <submittedName>
        <fullName evidence="11">Zinc finger, C2H2-like</fullName>
    </submittedName>
</protein>
<dbReference type="GO" id="GO:0008270">
    <property type="term" value="F:zinc ion binding"/>
    <property type="evidence" value="ECO:0007669"/>
    <property type="project" value="UniProtKB-KW"/>
</dbReference>
<keyword evidence="12" id="KW-1185">Reference proteome</keyword>
<dbReference type="PROSITE" id="PS00028">
    <property type="entry name" value="ZINC_FINGER_C2H2_1"/>
    <property type="match status" value="1"/>
</dbReference>
<evidence type="ECO:0000256" key="2">
    <source>
        <dbReference type="ARBA" id="ARBA00022723"/>
    </source>
</evidence>
<evidence type="ECO:0000256" key="4">
    <source>
        <dbReference type="ARBA" id="ARBA00022833"/>
    </source>
</evidence>
<dbReference type="STRING" id="1429867.A0A0G4P450"/>
<name>A0A0G4P450_PENC3</name>
<gene>
    <name evidence="11" type="ORF">PCAMFM013_S005g000216</name>
</gene>
<keyword evidence="6" id="KW-0804">Transcription</keyword>
<dbReference type="SMART" id="SM00355">
    <property type="entry name" value="ZnF_C2H2"/>
    <property type="match status" value="5"/>
</dbReference>
<feature type="compositionally biased region" description="Acidic residues" evidence="9">
    <location>
        <begin position="459"/>
        <end position="483"/>
    </location>
</feature>
<feature type="domain" description="C2H2-type" evidence="10">
    <location>
        <begin position="186"/>
        <end position="219"/>
    </location>
</feature>
<dbReference type="Gene3D" id="3.30.160.60">
    <property type="entry name" value="Classic Zinc Finger"/>
    <property type="match status" value="3"/>
</dbReference>
<dbReference type="GO" id="GO:0005634">
    <property type="term" value="C:nucleus"/>
    <property type="evidence" value="ECO:0007669"/>
    <property type="project" value="UniProtKB-SubCell"/>
</dbReference>
<feature type="region of interest" description="Disordered" evidence="9">
    <location>
        <begin position="459"/>
        <end position="502"/>
    </location>
</feature>
<dbReference type="PROSITE" id="PS50157">
    <property type="entry name" value="ZINC_FINGER_C2H2_2"/>
    <property type="match status" value="4"/>
</dbReference>
<dbReference type="InterPro" id="IPR051061">
    <property type="entry name" value="Zinc_finger_trans_reg"/>
</dbReference>
<keyword evidence="7" id="KW-0539">Nucleus</keyword>
<dbReference type="EMBL" id="HG793138">
    <property type="protein sequence ID" value="CRL21052.1"/>
    <property type="molecule type" value="Genomic_DNA"/>
</dbReference>
<organism evidence="11 12">
    <name type="scientific">Penicillium camemberti (strain FM 013)</name>
    <dbReference type="NCBI Taxonomy" id="1429867"/>
    <lineage>
        <taxon>Eukaryota</taxon>
        <taxon>Fungi</taxon>
        <taxon>Dikarya</taxon>
        <taxon>Ascomycota</taxon>
        <taxon>Pezizomycotina</taxon>
        <taxon>Eurotiomycetes</taxon>
        <taxon>Eurotiomycetidae</taxon>
        <taxon>Eurotiales</taxon>
        <taxon>Aspergillaceae</taxon>
        <taxon>Penicillium</taxon>
    </lineage>
</organism>
<feature type="domain" description="C2H2-type" evidence="10">
    <location>
        <begin position="110"/>
        <end position="143"/>
    </location>
</feature>
<dbReference type="InterPro" id="IPR013087">
    <property type="entry name" value="Znf_C2H2_type"/>
</dbReference>
<evidence type="ECO:0000259" key="10">
    <source>
        <dbReference type="PROSITE" id="PS50157"/>
    </source>
</evidence>
<evidence type="ECO:0000313" key="12">
    <source>
        <dbReference type="Proteomes" id="UP000053732"/>
    </source>
</evidence>
<evidence type="ECO:0000256" key="7">
    <source>
        <dbReference type="ARBA" id="ARBA00023242"/>
    </source>
</evidence>
<feature type="compositionally biased region" description="Acidic residues" evidence="9">
    <location>
        <begin position="491"/>
        <end position="502"/>
    </location>
</feature>
<sequence length="912" mass="103076">MEKGRFPCPHAEELGCDKTFTSKGNANKHDERIHGQRQRFPCPRAEELDCDKTFGSKGDAIAHVKRVHDQIKWPCPLAEEEGCTMQLGTKQAAKRHAEAVHGDSQTRPRFPCPHAEDLSCNKTFFSNANAKKHSREVHDQVKWPCPLAEEKGCTMEFSSKNGAEVHATRTHGDKGPSKSLKGSQGFPCPRAKDFNCAKTFASSQNAIRHDKEAHDGKKWPCPLAEEEGCTLEFTDPGNAKRHANNAHGDDVKQTQKDIPCPRAKEEKCSKMFFERSYAKTHSMMAHGKFEPDVTFIPAWPRTSRDIPLRDVDGEMLPGWENLPKATFLDGKWICPDPSCSTTYLTSGRIQNHYLAVHMRARWPCVYAEQSRCDRTFSSIYDAKQHAEEHFPRSRWICQYHRCLAHIQGRRQSKSSTAAHYNMHVQRGHFKDQEYKPFKVPNPLSDGIIEAELANLEVAGDTDQEREAEDNGVENPEEDEDEDGRDLGSASGDDEVDNSEDVEPTAEAAVAWLGDLPKDQKILREAARSEGLLHFGLKCPGPERVVGGLVLGTQVCPRSAIISFETGAFYRVHASNHIGLKCRCAPCNGRFIFNEFLRRNFLERDAQQIFCSNQHCISTVWEGSKFCRKHFLTWKPGLPGEEERKELKALFEEASLVQWHPETDAMAEVMKRIEGQPKVPASQVANIDLEFTFFSREVLQIGIADMEGNNVLDCLPRYGEGIVAPSSKNHLPAPPTWGQLAQKQKIQAYFTQDGTLDAQGVVRKLQESGISQDTMFLSWASWPFDLAYLRDWLEQEGFHDILPGNENVCLLYHEFRVNLERIIGRTCHRGKAFPLRLPVVFPLLFGEEDPLSGKNHHALIDSKQLCRMAKLFMDLCKPPGQRLGIDKLRSGKRQRKIEEFLSSVSLNKRPKSS</sequence>
<feature type="region of interest" description="Disordered" evidence="9">
    <location>
        <begin position="164"/>
        <end position="185"/>
    </location>
</feature>
<keyword evidence="3 8" id="KW-0863">Zinc-finger</keyword>
<keyword evidence="5" id="KW-0805">Transcription regulation</keyword>